<accession>A0A4Q2TZH1</accession>
<feature type="region of interest" description="Disordered" evidence="1">
    <location>
        <begin position="1"/>
        <end position="65"/>
    </location>
</feature>
<name>A0A4Q2TZH1_9HYPH</name>
<evidence type="ECO:0000256" key="1">
    <source>
        <dbReference type="SAM" id="MobiDB-lite"/>
    </source>
</evidence>
<dbReference type="EMBL" id="QYBB01000051">
    <property type="protein sequence ID" value="RYC29472.1"/>
    <property type="molecule type" value="Genomic_DNA"/>
</dbReference>
<evidence type="ECO:0000313" key="3">
    <source>
        <dbReference type="Proteomes" id="UP000290759"/>
    </source>
</evidence>
<feature type="compositionally biased region" description="Low complexity" evidence="1">
    <location>
        <begin position="53"/>
        <end position="65"/>
    </location>
</feature>
<gene>
    <name evidence="2" type="ORF">D3273_23830</name>
</gene>
<reference evidence="2 3" key="2">
    <citation type="submission" date="2019-02" db="EMBL/GenBank/DDBJ databases">
        <title>'Lichenibacterium ramalinii' gen. nov. sp. nov., 'Lichenibacterium minor' gen. nov. sp. nov.</title>
        <authorList>
            <person name="Pankratov T."/>
        </authorList>
    </citation>
    <scope>NUCLEOTIDE SEQUENCE [LARGE SCALE GENOMIC DNA]</scope>
    <source>
        <strain evidence="2 3">RmlP026</strain>
    </source>
</reference>
<dbReference type="Proteomes" id="UP000290759">
    <property type="component" value="Unassembled WGS sequence"/>
</dbReference>
<organism evidence="2 3">
    <name type="scientific">Lichenibacterium minor</name>
    <dbReference type="NCBI Taxonomy" id="2316528"/>
    <lineage>
        <taxon>Bacteria</taxon>
        <taxon>Pseudomonadati</taxon>
        <taxon>Pseudomonadota</taxon>
        <taxon>Alphaproteobacteria</taxon>
        <taxon>Hyphomicrobiales</taxon>
        <taxon>Lichenihabitantaceae</taxon>
        <taxon>Lichenibacterium</taxon>
    </lineage>
</organism>
<keyword evidence="3" id="KW-1185">Reference proteome</keyword>
<reference evidence="2 3" key="1">
    <citation type="submission" date="2018-12" db="EMBL/GenBank/DDBJ databases">
        <authorList>
            <person name="Grouzdev D.S."/>
            <person name="Krutkina M.S."/>
        </authorList>
    </citation>
    <scope>NUCLEOTIDE SEQUENCE [LARGE SCALE GENOMIC DNA]</scope>
    <source>
        <strain evidence="2 3">RmlP026</strain>
    </source>
</reference>
<protein>
    <submittedName>
        <fullName evidence="2">Uncharacterized protein</fullName>
    </submittedName>
</protein>
<proteinExistence type="predicted"/>
<sequence length="65" mass="6826">MVAEVPDRGALRDAGHAIERESLRRRDGDPLTPGAAMTAAGGAVHWARDGRRPTSSSATTSPRMA</sequence>
<feature type="compositionally biased region" description="Basic and acidic residues" evidence="1">
    <location>
        <begin position="1"/>
        <end position="29"/>
    </location>
</feature>
<evidence type="ECO:0000313" key="2">
    <source>
        <dbReference type="EMBL" id="RYC29472.1"/>
    </source>
</evidence>
<feature type="compositionally biased region" description="Low complexity" evidence="1">
    <location>
        <begin position="34"/>
        <end position="43"/>
    </location>
</feature>
<comment type="caution">
    <text evidence="2">The sequence shown here is derived from an EMBL/GenBank/DDBJ whole genome shotgun (WGS) entry which is preliminary data.</text>
</comment>
<dbReference type="AlphaFoldDB" id="A0A4Q2TZH1"/>